<dbReference type="EMBL" id="FMZP01000047">
    <property type="protein sequence ID" value="SDD76892.1"/>
    <property type="molecule type" value="Genomic_DNA"/>
</dbReference>
<accession>A0A1G6XFQ7</accession>
<dbReference type="OrthoDB" id="181052at2157"/>
<dbReference type="PANTHER" id="PTHR34655">
    <property type="entry name" value="CONSERVED WITHIN P. AEROPHILUM"/>
    <property type="match status" value="1"/>
</dbReference>
<dbReference type="SUPFAM" id="SSF75169">
    <property type="entry name" value="DsrEFH-like"/>
    <property type="match status" value="1"/>
</dbReference>
<organism evidence="1 4">
    <name type="scientific">Natrinema hispanicum</name>
    <dbReference type="NCBI Taxonomy" id="392421"/>
    <lineage>
        <taxon>Archaea</taxon>
        <taxon>Methanobacteriati</taxon>
        <taxon>Methanobacteriota</taxon>
        <taxon>Stenosarchaea group</taxon>
        <taxon>Halobacteria</taxon>
        <taxon>Halobacteriales</taxon>
        <taxon>Natrialbaceae</taxon>
        <taxon>Natrinema</taxon>
    </lineage>
</organism>
<dbReference type="AlphaFoldDB" id="A0A1G6XFQ7"/>
<dbReference type="EMBL" id="FOIC01000020">
    <property type="protein sequence ID" value="SET95881.1"/>
    <property type="molecule type" value="Genomic_DNA"/>
</dbReference>
<dbReference type="STRING" id="392421.SAMN04488694_12035"/>
<evidence type="ECO:0000313" key="4">
    <source>
        <dbReference type="Proteomes" id="UP000324021"/>
    </source>
</evidence>
<dbReference type="Proteomes" id="UP000199320">
    <property type="component" value="Unassembled WGS sequence"/>
</dbReference>
<dbReference type="PANTHER" id="PTHR34655:SF1">
    <property type="match status" value="1"/>
</dbReference>
<dbReference type="Gene3D" id="3.40.1260.10">
    <property type="entry name" value="DsrEFH-like"/>
    <property type="match status" value="2"/>
</dbReference>
<dbReference type="RefSeq" id="WP_175542217.1">
    <property type="nucleotide sequence ID" value="NZ_FMZP01000047.1"/>
</dbReference>
<name>A0A1G6XFQ7_9EURY</name>
<keyword evidence="3" id="KW-1185">Reference proteome</keyword>
<evidence type="ECO:0000313" key="1">
    <source>
        <dbReference type="EMBL" id="SDD76892.1"/>
    </source>
</evidence>
<evidence type="ECO:0000313" key="3">
    <source>
        <dbReference type="Proteomes" id="UP000199320"/>
    </source>
</evidence>
<sequence length="131" mass="14073">MPAIDKIGIIVYSDDPKSLAMAMNLGQVALAMDTEVIVYFTFDGLTHLMAGEKDLGDFERMVEAGVPDPYDMLGDFVETGDELVTTVACTTTIDMLGWDREGMDDAVTTEFAGAAAFLDETADAAHVFSFG</sequence>
<evidence type="ECO:0000313" key="2">
    <source>
        <dbReference type="EMBL" id="SET95881.1"/>
    </source>
</evidence>
<protein>
    <submittedName>
        <fullName evidence="1">Peroxiredoxin family protein</fullName>
    </submittedName>
</protein>
<reference evidence="3 4" key="1">
    <citation type="submission" date="2016-10" db="EMBL/GenBank/DDBJ databases">
        <authorList>
            <person name="Varghese N."/>
            <person name="Submissions S."/>
        </authorList>
    </citation>
    <scope>NUCLEOTIDE SEQUENCE [LARGE SCALE GENOMIC DNA]</scope>
    <source>
        <strain evidence="1 4">CDM_1</strain>
        <strain evidence="3">CDM_6</strain>
    </source>
</reference>
<reference evidence="2" key="2">
    <citation type="submission" date="2016-10" db="EMBL/GenBank/DDBJ databases">
        <authorList>
            <person name="de Groot N.N."/>
        </authorList>
    </citation>
    <scope>NUCLEOTIDE SEQUENCE [LARGE SCALE GENOMIC DNA]</scope>
    <source>
        <strain evidence="2">CDM_6</strain>
    </source>
</reference>
<dbReference type="InterPro" id="IPR027396">
    <property type="entry name" value="DsrEFH-like"/>
</dbReference>
<dbReference type="Proteomes" id="UP000324021">
    <property type="component" value="Unassembled WGS sequence"/>
</dbReference>
<proteinExistence type="predicted"/>
<gene>
    <name evidence="2" type="ORF">SAMN04488694_12035</name>
    <name evidence="1" type="ORF">SAMN05192552_10472</name>
</gene>